<gene>
    <name evidence="1" type="ORF">BJ212DRAFT_1445347</name>
</gene>
<proteinExistence type="predicted"/>
<accession>A0A9P7EHF0</accession>
<reference evidence="1" key="1">
    <citation type="journal article" date="2020" name="New Phytol.">
        <title>Comparative genomics reveals dynamic genome evolution in host specialist ectomycorrhizal fungi.</title>
        <authorList>
            <person name="Lofgren L.A."/>
            <person name="Nguyen N.H."/>
            <person name="Vilgalys R."/>
            <person name="Ruytinx J."/>
            <person name="Liao H.L."/>
            <person name="Branco S."/>
            <person name="Kuo A."/>
            <person name="LaButti K."/>
            <person name="Lipzen A."/>
            <person name="Andreopoulos W."/>
            <person name="Pangilinan J."/>
            <person name="Riley R."/>
            <person name="Hundley H."/>
            <person name="Na H."/>
            <person name="Barry K."/>
            <person name="Grigoriev I.V."/>
            <person name="Stajich J.E."/>
            <person name="Kennedy P.G."/>
        </authorList>
    </citation>
    <scope>NUCLEOTIDE SEQUENCE</scope>
    <source>
        <strain evidence="1">MN1</strain>
    </source>
</reference>
<dbReference type="OrthoDB" id="3269417at2759"/>
<comment type="caution">
    <text evidence="1">The sequence shown here is derived from an EMBL/GenBank/DDBJ whole genome shotgun (WGS) entry which is preliminary data.</text>
</comment>
<dbReference type="GeneID" id="64632112"/>
<dbReference type="AlphaFoldDB" id="A0A9P7EHF0"/>
<dbReference type="Proteomes" id="UP000807769">
    <property type="component" value="Unassembled WGS sequence"/>
</dbReference>
<evidence type="ECO:0000313" key="1">
    <source>
        <dbReference type="EMBL" id="KAG1821944.1"/>
    </source>
</evidence>
<dbReference type="EMBL" id="JABBWG010000006">
    <property type="protein sequence ID" value="KAG1821944.1"/>
    <property type="molecule type" value="Genomic_DNA"/>
</dbReference>
<protein>
    <submittedName>
        <fullName evidence="1">Uncharacterized protein</fullName>
    </submittedName>
</protein>
<sequence length="148" mass="16922">MVARNFEDLLQCSFPVFNCLLPEPHNGTVLQLLFTMAHWHRLAKLHMHSDLTLEIMDQVTTVVSKQFCHFKATVCSAYVTHKLHQEAEAHTRHHAKQAAKQQGGSKGKQKVPLVFNFQTYKFHVLGDYVLTIHQYGMCDSYSTEPVSP</sequence>
<evidence type="ECO:0000313" key="2">
    <source>
        <dbReference type="Proteomes" id="UP000807769"/>
    </source>
</evidence>
<name>A0A9P7EHF0_9AGAM</name>
<dbReference type="RefSeq" id="XP_041196684.1">
    <property type="nucleotide sequence ID" value="XM_041338096.1"/>
</dbReference>
<organism evidence="1 2">
    <name type="scientific">Suillus subaureus</name>
    <dbReference type="NCBI Taxonomy" id="48587"/>
    <lineage>
        <taxon>Eukaryota</taxon>
        <taxon>Fungi</taxon>
        <taxon>Dikarya</taxon>
        <taxon>Basidiomycota</taxon>
        <taxon>Agaricomycotina</taxon>
        <taxon>Agaricomycetes</taxon>
        <taxon>Agaricomycetidae</taxon>
        <taxon>Boletales</taxon>
        <taxon>Suillineae</taxon>
        <taxon>Suillaceae</taxon>
        <taxon>Suillus</taxon>
    </lineage>
</organism>
<keyword evidence="2" id="KW-1185">Reference proteome</keyword>